<dbReference type="InterPro" id="IPR001387">
    <property type="entry name" value="Cro/C1-type_HTH"/>
</dbReference>
<dbReference type="InterPro" id="IPR050813">
    <property type="entry name" value="Sigma-70_Factor"/>
</dbReference>
<dbReference type="GO" id="GO:0003677">
    <property type="term" value="F:DNA binding"/>
    <property type="evidence" value="ECO:0007669"/>
    <property type="project" value="UniProtKB-KW"/>
</dbReference>
<dbReference type="Proteomes" id="UP000247612">
    <property type="component" value="Unassembled WGS sequence"/>
</dbReference>
<keyword evidence="6 7" id="KW-0804">Transcription</keyword>
<comment type="similarity">
    <text evidence="1 7">Belongs to the sigma-70 factor family.</text>
</comment>
<organism evidence="11 12">
    <name type="scientific">Dielma fastidiosa</name>
    <dbReference type="NCBI Taxonomy" id="1034346"/>
    <lineage>
        <taxon>Bacteria</taxon>
        <taxon>Bacillati</taxon>
        <taxon>Bacillota</taxon>
        <taxon>Erysipelotrichia</taxon>
        <taxon>Erysipelotrichales</taxon>
        <taxon>Erysipelotrichaceae</taxon>
        <taxon>Dielma</taxon>
    </lineage>
</organism>
<dbReference type="InterPro" id="IPR007627">
    <property type="entry name" value="RNA_pol_sigma70_r2"/>
</dbReference>
<dbReference type="InterPro" id="IPR036388">
    <property type="entry name" value="WH-like_DNA-bd_sf"/>
</dbReference>
<proteinExistence type="inferred from homology"/>
<feature type="coiled-coil region" evidence="8">
    <location>
        <begin position="30"/>
        <end position="57"/>
    </location>
</feature>
<dbReference type="EMBL" id="JALDAW010000011">
    <property type="protein sequence ID" value="MDY5167701.1"/>
    <property type="molecule type" value="Genomic_DNA"/>
</dbReference>
<dbReference type="PIRSF" id="PIRSF000770">
    <property type="entry name" value="RNA_pol_sigma-SigE/K"/>
    <property type="match status" value="1"/>
</dbReference>
<dbReference type="Proteomes" id="UP001276902">
    <property type="component" value="Unassembled WGS sequence"/>
</dbReference>
<reference evidence="10" key="2">
    <citation type="submission" date="2022-03" db="EMBL/GenBank/DDBJ databases">
        <title>First case of bacteraemia caused by Dielma fastidiosa in a patient hospitalised with diverticulitis.</title>
        <authorList>
            <person name="Forman-Ankjaer B."/>
            <person name="Hvid-Jensen F."/>
            <person name="Kobel C.M."/>
            <person name="Greve T."/>
        </authorList>
    </citation>
    <scope>NUCLEOTIDE SEQUENCE</scope>
    <source>
        <strain evidence="10">AUH_DF_2021</strain>
    </source>
</reference>
<dbReference type="PROSITE" id="PS50943">
    <property type="entry name" value="HTH_CROC1"/>
    <property type="match status" value="1"/>
</dbReference>
<dbReference type="PANTHER" id="PTHR30376:SF3">
    <property type="entry name" value="RNA POLYMERASE SIGMA FACTOR RPOH"/>
    <property type="match status" value="1"/>
</dbReference>
<keyword evidence="12" id="KW-1185">Reference proteome</keyword>
<evidence type="ECO:0000256" key="6">
    <source>
        <dbReference type="ARBA" id="ARBA00023163"/>
    </source>
</evidence>
<dbReference type="GO" id="GO:0016987">
    <property type="term" value="F:sigma factor activity"/>
    <property type="evidence" value="ECO:0007669"/>
    <property type="project" value="UniProtKB-KW"/>
</dbReference>
<evidence type="ECO:0000313" key="10">
    <source>
        <dbReference type="EMBL" id="MDY5167701.1"/>
    </source>
</evidence>
<evidence type="ECO:0000313" key="12">
    <source>
        <dbReference type="Proteomes" id="UP000247612"/>
    </source>
</evidence>
<dbReference type="InterPro" id="IPR000943">
    <property type="entry name" value="RNA_pol_sigma70"/>
</dbReference>
<evidence type="ECO:0000313" key="11">
    <source>
        <dbReference type="EMBL" id="PXX79092.1"/>
    </source>
</evidence>
<dbReference type="PROSITE" id="PS00716">
    <property type="entry name" value="SIGMA70_2"/>
    <property type="match status" value="1"/>
</dbReference>
<gene>
    <name evidence="10" type="primary">sigK</name>
    <name evidence="11" type="ORF">DES51_106211</name>
    <name evidence="10" type="ORF">MQE39_06125</name>
</gene>
<accession>A0A2V2FUC2</accession>
<keyword evidence="2" id="KW-0749">Sporulation</keyword>
<dbReference type="NCBIfam" id="TIGR02937">
    <property type="entry name" value="sigma70-ECF"/>
    <property type="match status" value="1"/>
</dbReference>
<comment type="caution">
    <text evidence="11">The sequence shown here is derived from an EMBL/GenBank/DDBJ whole genome shotgun (WGS) entry which is preliminary data.</text>
</comment>
<dbReference type="Gene3D" id="1.20.120.1810">
    <property type="match status" value="1"/>
</dbReference>
<dbReference type="Pfam" id="PF04545">
    <property type="entry name" value="Sigma70_r4"/>
    <property type="match status" value="1"/>
</dbReference>
<dbReference type="Pfam" id="PF04542">
    <property type="entry name" value="Sigma70_r2"/>
    <property type="match status" value="1"/>
</dbReference>
<keyword evidence="3 7" id="KW-0805">Transcription regulation</keyword>
<dbReference type="OrthoDB" id="9809557at2"/>
<evidence type="ECO:0000256" key="4">
    <source>
        <dbReference type="ARBA" id="ARBA00023082"/>
    </source>
</evidence>
<evidence type="ECO:0000256" key="3">
    <source>
        <dbReference type="ARBA" id="ARBA00023015"/>
    </source>
</evidence>
<name>A0A2V2FUC2_9FIRM</name>
<evidence type="ECO:0000259" key="9">
    <source>
        <dbReference type="PROSITE" id="PS50943"/>
    </source>
</evidence>
<dbReference type="InterPro" id="IPR014284">
    <property type="entry name" value="RNA_pol_sigma-70_dom"/>
</dbReference>
<evidence type="ECO:0000256" key="2">
    <source>
        <dbReference type="ARBA" id="ARBA00022969"/>
    </source>
</evidence>
<evidence type="ECO:0000256" key="5">
    <source>
        <dbReference type="ARBA" id="ARBA00023125"/>
    </source>
</evidence>
<evidence type="ECO:0000256" key="8">
    <source>
        <dbReference type="SAM" id="Coils"/>
    </source>
</evidence>
<dbReference type="RefSeq" id="WP_022937580.1">
    <property type="nucleotide sequence ID" value="NZ_BAABZA010000001.1"/>
</dbReference>
<dbReference type="EMBL" id="QJKH01000006">
    <property type="protein sequence ID" value="PXX79092.1"/>
    <property type="molecule type" value="Genomic_DNA"/>
</dbReference>
<sequence>MFETLLSCFTNLFTYLGFIQSRRFKDPLSKEEEAELLQRLENHDQEARNKLIEHNLRLVAHIVKKYDIKKIDKEDLISIGTIGLIKAIDTYRLETGHKLTTYAARCIENEILMAIRSNAKHASTISLNEPIGNETDGSSMSLIDAIASEPTNPIDDYMLDENIKKMKDYLYVLDQRELEILTRRYGLFNHPEQTQKEIAKEFHISRSYVSRIEKRAIINLYKEFCKHEKSVR</sequence>
<dbReference type="PROSITE" id="PS00715">
    <property type="entry name" value="SIGMA70_1"/>
    <property type="match status" value="1"/>
</dbReference>
<dbReference type="GO" id="GO:0030435">
    <property type="term" value="P:sporulation resulting in formation of a cellular spore"/>
    <property type="evidence" value="ECO:0007669"/>
    <property type="project" value="UniProtKB-KW"/>
</dbReference>
<comment type="function">
    <text evidence="7">Sigma factors are initiation factors that promote the attachment of RNA polymerase to specific initiation sites and are then released.</text>
</comment>
<reference evidence="11 12" key="1">
    <citation type="submission" date="2018-05" db="EMBL/GenBank/DDBJ databases">
        <title>Genomic Encyclopedia of Type Strains, Phase IV (KMG-IV): sequencing the most valuable type-strain genomes for metagenomic binning, comparative biology and taxonomic classification.</title>
        <authorList>
            <person name="Goeker M."/>
        </authorList>
    </citation>
    <scope>NUCLEOTIDE SEQUENCE [LARGE SCALE GENOMIC DNA]</scope>
    <source>
        <strain evidence="11 12">JC118</strain>
    </source>
</reference>
<dbReference type="Gene3D" id="1.10.10.10">
    <property type="entry name" value="Winged helix-like DNA-binding domain superfamily/Winged helix DNA-binding domain"/>
    <property type="match status" value="1"/>
</dbReference>
<keyword evidence="4 7" id="KW-0731">Sigma factor</keyword>
<dbReference type="InterPro" id="IPR013325">
    <property type="entry name" value="RNA_pol_sigma_r2"/>
</dbReference>
<dbReference type="SUPFAM" id="SSF88659">
    <property type="entry name" value="Sigma3 and sigma4 domains of RNA polymerase sigma factors"/>
    <property type="match status" value="1"/>
</dbReference>
<dbReference type="PANTHER" id="PTHR30376">
    <property type="entry name" value="SIGMA FACTOR RPOH HEAT SHOCK RELATED"/>
    <property type="match status" value="1"/>
</dbReference>
<protein>
    <recommendedName>
        <fullName evidence="7">RNA polymerase sigma factor</fullName>
    </recommendedName>
</protein>
<dbReference type="PRINTS" id="PR00046">
    <property type="entry name" value="SIGMA70FCT"/>
</dbReference>
<dbReference type="GO" id="GO:0006352">
    <property type="term" value="P:DNA-templated transcription initiation"/>
    <property type="evidence" value="ECO:0007669"/>
    <property type="project" value="InterPro"/>
</dbReference>
<evidence type="ECO:0000256" key="1">
    <source>
        <dbReference type="ARBA" id="ARBA00007788"/>
    </source>
</evidence>
<keyword evidence="8" id="KW-0175">Coiled coil</keyword>
<keyword evidence="5 7" id="KW-0238">DNA-binding</keyword>
<dbReference type="STRING" id="1034346.GCA_000313565_01265"/>
<dbReference type="SUPFAM" id="SSF88946">
    <property type="entry name" value="Sigma2 domain of RNA polymerase sigma factors"/>
    <property type="match status" value="1"/>
</dbReference>
<feature type="domain" description="HTH cro/C1-type" evidence="9">
    <location>
        <begin position="194"/>
        <end position="214"/>
    </location>
</feature>
<dbReference type="CDD" id="cd06171">
    <property type="entry name" value="Sigma70_r4"/>
    <property type="match status" value="1"/>
</dbReference>
<evidence type="ECO:0000256" key="7">
    <source>
        <dbReference type="RuleBase" id="RU362124"/>
    </source>
</evidence>
<dbReference type="InterPro" id="IPR007630">
    <property type="entry name" value="RNA_pol_sigma70_r4"/>
</dbReference>
<dbReference type="InterPro" id="IPR013324">
    <property type="entry name" value="RNA_pol_sigma_r3/r4-like"/>
</dbReference>
<dbReference type="AlphaFoldDB" id="A0A2V2FUC2"/>
<dbReference type="GeneID" id="94439555"/>
<dbReference type="NCBIfam" id="NF004471">
    <property type="entry name" value="PRK05803.1"/>
    <property type="match status" value="1"/>
</dbReference>